<dbReference type="EMBL" id="NIPX01000029">
    <property type="protein sequence ID" value="OWJ82072.1"/>
    <property type="molecule type" value="Genomic_DNA"/>
</dbReference>
<gene>
    <name evidence="4" type="ORF">CDV52_15370</name>
    <name evidence="3" type="ORF">CDV53_18315</name>
</gene>
<name>A0A212AKS4_9RHOB</name>
<dbReference type="CDD" id="cd00408">
    <property type="entry name" value="DHDPS-like"/>
    <property type="match status" value="1"/>
</dbReference>
<evidence type="ECO:0000256" key="2">
    <source>
        <dbReference type="PIRNR" id="PIRNR001365"/>
    </source>
</evidence>
<organism evidence="4 5">
    <name type="scientific">Haematobacter missouriensis</name>
    <dbReference type="NCBI Taxonomy" id="366616"/>
    <lineage>
        <taxon>Bacteria</taxon>
        <taxon>Pseudomonadati</taxon>
        <taxon>Pseudomonadota</taxon>
        <taxon>Alphaproteobacteria</taxon>
        <taxon>Rhodobacterales</taxon>
        <taxon>Paracoccaceae</taxon>
        <taxon>Haematobacter</taxon>
    </lineage>
</organism>
<evidence type="ECO:0000313" key="3">
    <source>
        <dbReference type="EMBL" id="OWJ71926.1"/>
    </source>
</evidence>
<comment type="similarity">
    <text evidence="2">Belongs to the DapA family.</text>
</comment>
<dbReference type="Gene3D" id="3.20.20.70">
    <property type="entry name" value="Aldolase class I"/>
    <property type="match status" value="1"/>
</dbReference>
<protein>
    <submittedName>
        <fullName evidence="4">Dihydrodipicolinate synthase family protein</fullName>
    </submittedName>
</protein>
<dbReference type="PANTHER" id="PTHR12128">
    <property type="entry name" value="DIHYDRODIPICOLINATE SYNTHASE"/>
    <property type="match status" value="1"/>
</dbReference>
<dbReference type="Proteomes" id="UP000214673">
    <property type="component" value="Unassembled WGS sequence"/>
</dbReference>
<dbReference type="STRING" id="366616.CG51_14535"/>
<dbReference type="PANTHER" id="PTHR12128:SF72">
    <property type="entry name" value="DIHYDRODIPICOLINATE SYNTHASE"/>
    <property type="match status" value="1"/>
</dbReference>
<evidence type="ECO:0000256" key="1">
    <source>
        <dbReference type="ARBA" id="ARBA00023239"/>
    </source>
</evidence>
<dbReference type="SMART" id="SM01130">
    <property type="entry name" value="DHDPS"/>
    <property type="match status" value="1"/>
</dbReference>
<keyword evidence="6" id="KW-1185">Reference proteome</keyword>
<dbReference type="RefSeq" id="WP_035742826.1">
    <property type="nucleotide sequence ID" value="NZ_CALUEG010000049.1"/>
</dbReference>
<accession>A0A212AKS4</accession>
<dbReference type="PIRSF" id="PIRSF001365">
    <property type="entry name" value="DHDPS"/>
    <property type="match status" value="1"/>
</dbReference>
<dbReference type="EMBL" id="NIPV01000103">
    <property type="protein sequence ID" value="OWJ71926.1"/>
    <property type="molecule type" value="Genomic_DNA"/>
</dbReference>
<dbReference type="Pfam" id="PF00701">
    <property type="entry name" value="DHDPS"/>
    <property type="match status" value="1"/>
</dbReference>
<evidence type="ECO:0000313" key="5">
    <source>
        <dbReference type="Proteomes" id="UP000196640"/>
    </source>
</evidence>
<dbReference type="AlphaFoldDB" id="A0A212AKS4"/>
<comment type="caution">
    <text evidence="4">The sequence shown here is derived from an EMBL/GenBank/DDBJ whole genome shotgun (WGS) entry which is preliminary data.</text>
</comment>
<dbReference type="InterPro" id="IPR002220">
    <property type="entry name" value="DapA-like"/>
</dbReference>
<dbReference type="InterPro" id="IPR013785">
    <property type="entry name" value="Aldolase_TIM"/>
</dbReference>
<dbReference type="SUPFAM" id="SSF51569">
    <property type="entry name" value="Aldolase"/>
    <property type="match status" value="1"/>
</dbReference>
<evidence type="ECO:0000313" key="6">
    <source>
        <dbReference type="Proteomes" id="UP000214673"/>
    </source>
</evidence>
<dbReference type="Proteomes" id="UP000196640">
    <property type="component" value="Unassembled WGS sequence"/>
</dbReference>
<dbReference type="GO" id="GO:0008840">
    <property type="term" value="F:4-hydroxy-tetrahydrodipicolinate synthase activity"/>
    <property type="evidence" value="ECO:0007669"/>
    <property type="project" value="TreeGrafter"/>
</dbReference>
<dbReference type="OrthoDB" id="199953at2"/>
<keyword evidence="1 2" id="KW-0456">Lyase</keyword>
<proteinExistence type="inferred from homology"/>
<evidence type="ECO:0000313" key="4">
    <source>
        <dbReference type="EMBL" id="OWJ82072.1"/>
    </source>
</evidence>
<sequence>MNGGLYAATICPMRPDGAIDIAALEAHFAAVLSTPGQDGLLLNGHAGEGIFLSQAEQVQNIRTARTVGPTSRILAAVSAESTAQATSDAQAALGAGADAIMVFAPFSWALGVDPRAVVAHHRAIADTTGAPIYLFQGAVGRLHYAPDILRTLLEIETVTGIKEGSWEVKAYETTRRVTKGMRPDVAVMASGDEHLFACFQIGSDGSAVSLSAVVPDLIVTLDQAVRSGDSARALRIHSVLFDFAALVYAAPGHLAAARLKACLAALGRIPHDACRAPTPPIPSAERAALMAALRPCLELVL</sequence>
<reference evidence="5 6" key="1">
    <citation type="submission" date="2016-11" db="EMBL/GenBank/DDBJ databases">
        <title>Comparison of Traditional DNA-DNA Hybridization with In Silico Genomic Analysis.</title>
        <authorList>
            <person name="Nicholson A.C."/>
            <person name="Sammons S."/>
            <person name="Humrighouse B.W."/>
            <person name="Graziano J."/>
            <person name="Lasker B."/>
            <person name="Whitney A.M."/>
            <person name="Mcquiston J.R."/>
        </authorList>
    </citation>
    <scope>NUCLEOTIDE SEQUENCE [LARGE SCALE GENOMIC DNA]</scope>
    <source>
        <strain evidence="3 6">H1892</strain>
        <strain evidence="4 5">H2381</strain>
    </source>
</reference>